<dbReference type="PANTHER" id="PTHR20931:SF0">
    <property type="entry name" value="TETRATRICOPEPTIDE REPEAT PROTEIN 30"/>
    <property type="match status" value="1"/>
</dbReference>
<dbReference type="AlphaFoldDB" id="A0AAD1U520"/>
<dbReference type="EMBL" id="CAMPGE010001836">
    <property type="protein sequence ID" value="CAI2360637.1"/>
    <property type="molecule type" value="Genomic_DNA"/>
</dbReference>
<evidence type="ECO:0000313" key="10">
    <source>
        <dbReference type="EMBL" id="CAI2360637.1"/>
    </source>
</evidence>
<dbReference type="SUPFAM" id="SSF48452">
    <property type="entry name" value="TPR-like"/>
    <property type="match status" value="2"/>
</dbReference>
<accession>A0AAD1U520</accession>
<feature type="region of interest" description="Disordered" evidence="9">
    <location>
        <begin position="1"/>
        <end position="24"/>
    </location>
</feature>
<evidence type="ECO:0000256" key="9">
    <source>
        <dbReference type="SAM" id="MobiDB-lite"/>
    </source>
</evidence>
<name>A0AAD1U520_EUPCR</name>
<feature type="repeat" description="TPR" evidence="8">
    <location>
        <begin position="163"/>
        <end position="196"/>
    </location>
</feature>
<dbReference type="PROSITE" id="PS50005">
    <property type="entry name" value="TPR"/>
    <property type="match status" value="2"/>
</dbReference>
<evidence type="ECO:0000256" key="6">
    <source>
        <dbReference type="ARBA" id="ARBA00023069"/>
    </source>
</evidence>
<dbReference type="InterPro" id="IPR011990">
    <property type="entry name" value="TPR-like_helical_dom_sf"/>
</dbReference>
<comment type="caution">
    <text evidence="10">The sequence shown here is derived from an EMBL/GenBank/DDBJ whole genome shotgun (WGS) entry which is preliminary data.</text>
</comment>
<evidence type="ECO:0008006" key="12">
    <source>
        <dbReference type="Google" id="ProtNLM"/>
    </source>
</evidence>
<organism evidence="10 11">
    <name type="scientific">Euplotes crassus</name>
    <dbReference type="NCBI Taxonomy" id="5936"/>
    <lineage>
        <taxon>Eukaryota</taxon>
        <taxon>Sar</taxon>
        <taxon>Alveolata</taxon>
        <taxon>Ciliophora</taxon>
        <taxon>Intramacronucleata</taxon>
        <taxon>Spirotrichea</taxon>
        <taxon>Hypotrichia</taxon>
        <taxon>Euplotida</taxon>
        <taxon>Euplotidae</taxon>
        <taxon>Moneuplotes</taxon>
    </lineage>
</organism>
<evidence type="ECO:0000313" key="11">
    <source>
        <dbReference type="Proteomes" id="UP001295684"/>
    </source>
</evidence>
<dbReference type="GO" id="GO:0030992">
    <property type="term" value="C:intraciliary transport particle B"/>
    <property type="evidence" value="ECO:0007669"/>
    <property type="project" value="TreeGrafter"/>
</dbReference>
<evidence type="ECO:0000256" key="2">
    <source>
        <dbReference type="ARBA" id="ARBA00009522"/>
    </source>
</evidence>
<feature type="compositionally biased region" description="Polar residues" evidence="9">
    <location>
        <begin position="7"/>
        <end position="22"/>
    </location>
</feature>
<dbReference type="SMART" id="SM00028">
    <property type="entry name" value="TPR"/>
    <property type="match status" value="5"/>
</dbReference>
<evidence type="ECO:0000256" key="3">
    <source>
        <dbReference type="ARBA" id="ARBA00022737"/>
    </source>
</evidence>
<keyword evidence="6" id="KW-0969">Cilium</keyword>
<dbReference type="Gene3D" id="1.25.40.10">
    <property type="entry name" value="Tetratricopeptide repeat domain"/>
    <property type="match status" value="3"/>
</dbReference>
<keyword evidence="11" id="KW-1185">Reference proteome</keyword>
<feature type="repeat" description="TPR" evidence="8">
    <location>
        <begin position="65"/>
        <end position="98"/>
    </location>
</feature>
<dbReference type="PANTHER" id="PTHR20931">
    <property type="entry name" value="TETRATRICOPEPTIDE REPEAT PROTEIN 30"/>
    <property type="match status" value="1"/>
</dbReference>
<keyword evidence="5 8" id="KW-0802">TPR repeat</keyword>
<comment type="similarity">
    <text evidence="2">Belongs to the TTC30/dfy-1/fleer family.</text>
</comment>
<evidence type="ECO:0000256" key="1">
    <source>
        <dbReference type="ARBA" id="ARBA00004138"/>
    </source>
</evidence>
<dbReference type="GO" id="GO:0120170">
    <property type="term" value="F:intraciliary transport particle B binding"/>
    <property type="evidence" value="ECO:0007669"/>
    <property type="project" value="TreeGrafter"/>
</dbReference>
<reference evidence="10" key="1">
    <citation type="submission" date="2023-07" db="EMBL/GenBank/DDBJ databases">
        <authorList>
            <consortium name="AG Swart"/>
            <person name="Singh M."/>
            <person name="Singh A."/>
            <person name="Seah K."/>
            <person name="Emmerich C."/>
        </authorList>
    </citation>
    <scope>NUCLEOTIDE SEQUENCE</scope>
    <source>
        <strain evidence="10">DP1</strain>
    </source>
</reference>
<dbReference type="Pfam" id="PF14559">
    <property type="entry name" value="TPR_19"/>
    <property type="match status" value="1"/>
</dbReference>
<dbReference type="InterPro" id="IPR019734">
    <property type="entry name" value="TPR_rpt"/>
</dbReference>
<sequence length="675" mass="78361">MEEASFAKQNGSDSTFNDNCNQEKVGLSDTGEDLTEAIYDHIKRGELQEAVEILQGFIEQGRHDKPVYSVISYCYYQLGEYEKAVDSYKELIKICPDNPQYVFYYAQCLFKISEFSEAGKVCEKLKGTSLDQEAIQLLAAISYEKGNFFEAKKNLRKLSSTDFSTLVNKGCIYFKEGEYDKAEHKFKEATKISEFHAELFYNLALCLYEKGEFEKAEIYVDQIIEQAYKKYPQLRVSEDDQVFEENKQLAAQMLRETAIVEAINLKSAILFEKEEYVAAKMTIKRVPAISTSGIDPVTFHNQAIFFVTENSAESIKKMNHLLNECLFPPETFQNLLFLYCKYFFYDLANELIHENPKYCQKLIEKDDLEYISTLILQQRDPKEACINYQKLLNEYRISITNLKSKLEDLPERSLERNSISIRISALTEKYVAVLTNQAKISWDNKDYNNVEALFKESADICDENKVFQVNLAHSVYMQSKNYPEAIKYYEEIIEKHKDNLLKCETIVIANLCVCYILSKVNSKAESLINQVQEHEKIATINDPSQKVFHSCIIHLVIGTLYCSKDMFEFGINLIIKSLNPIKDKLGTDTWYYTKRCFLSLIEKQCKKQCIIKPELYESIFEFLDKAYNNGKNITTIIYVKKSERHKSTVAYEAKFLKKIFLKLQNSKNKEPTIDQ</sequence>
<gene>
    <name evidence="10" type="ORF">ECRASSUSDP1_LOCUS1941</name>
</gene>
<dbReference type="GO" id="GO:0005879">
    <property type="term" value="C:axonemal microtubule"/>
    <property type="evidence" value="ECO:0007669"/>
    <property type="project" value="TreeGrafter"/>
</dbReference>
<evidence type="ECO:0000256" key="5">
    <source>
        <dbReference type="ARBA" id="ARBA00022803"/>
    </source>
</evidence>
<evidence type="ECO:0000256" key="7">
    <source>
        <dbReference type="ARBA" id="ARBA00023273"/>
    </source>
</evidence>
<proteinExistence type="inferred from homology"/>
<keyword evidence="3" id="KW-0677">Repeat</keyword>
<keyword evidence="7" id="KW-0966">Cell projection</keyword>
<evidence type="ECO:0000256" key="4">
    <source>
        <dbReference type="ARBA" id="ARBA00022794"/>
    </source>
</evidence>
<comment type="subcellular location">
    <subcellularLocation>
        <location evidence="1">Cell projection</location>
        <location evidence="1">Cilium</location>
    </subcellularLocation>
</comment>
<dbReference type="Proteomes" id="UP001295684">
    <property type="component" value="Unassembled WGS sequence"/>
</dbReference>
<dbReference type="Pfam" id="PF13414">
    <property type="entry name" value="TPR_11"/>
    <property type="match status" value="1"/>
</dbReference>
<dbReference type="InterPro" id="IPR039941">
    <property type="entry name" value="TT30"/>
</dbReference>
<keyword evidence="4" id="KW-0970">Cilium biogenesis/degradation</keyword>
<evidence type="ECO:0000256" key="8">
    <source>
        <dbReference type="PROSITE-ProRule" id="PRU00339"/>
    </source>
</evidence>
<dbReference type="GO" id="GO:0042073">
    <property type="term" value="P:intraciliary transport"/>
    <property type="evidence" value="ECO:0007669"/>
    <property type="project" value="TreeGrafter"/>
</dbReference>
<protein>
    <recommendedName>
        <fullName evidence="12">Tetratricopeptide repeat protein</fullName>
    </recommendedName>
</protein>